<dbReference type="InterPro" id="IPR013087">
    <property type="entry name" value="Znf_C2H2_type"/>
</dbReference>
<dbReference type="PROSITE" id="PS00028">
    <property type="entry name" value="ZINC_FINGER_C2H2_1"/>
    <property type="match status" value="2"/>
</dbReference>
<evidence type="ECO:0000256" key="8">
    <source>
        <dbReference type="ARBA" id="ARBA00038089"/>
    </source>
</evidence>
<evidence type="ECO:0000256" key="7">
    <source>
        <dbReference type="ARBA" id="ARBA00023242"/>
    </source>
</evidence>
<dbReference type="GO" id="GO:0005634">
    <property type="term" value="C:nucleus"/>
    <property type="evidence" value="ECO:0007669"/>
    <property type="project" value="UniProtKB-SubCell"/>
</dbReference>
<evidence type="ECO:0000256" key="4">
    <source>
        <dbReference type="ARBA" id="ARBA00022737"/>
    </source>
</evidence>
<feature type="compositionally biased region" description="Polar residues" evidence="10">
    <location>
        <begin position="400"/>
        <end position="411"/>
    </location>
</feature>
<feature type="region of interest" description="Disordered" evidence="10">
    <location>
        <begin position="396"/>
        <end position="555"/>
    </location>
</feature>
<dbReference type="GO" id="GO:0045944">
    <property type="term" value="P:positive regulation of transcription by RNA polymerase II"/>
    <property type="evidence" value="ECO:0007669"/>
    <property type="project" value="TreeGrafter"/>
</dbReference>
<dbReference type="Proteomes" id="UP001201980">
    <property type="component" value="Unassembled WGS sequence"/>
</dbReference>
<dbReference type="EMBL" id="JAKWBI020000279">
    <property type="protein sequence ID" value="KAJ2897375.1"/>
    <property type="molecule type" value="Genomic_DNA"/>
</dbReference>
<feature type="compositionally biased region" description="Low complexity" evidence="10">
    <location>
        <begin position="456"/>
        <end position="471"/>
    </location>
</feature>
<evidence type="ECO:0000256" key="5">
    <source>
        <dbReference type="ARBA" id="ARBA00022771"/>
    </source>
</evidence>
<dbReference type="PANTHER" id="PTHR47257:SF1">
    <property type="entry name" value="PH-RESPONSE TRANSCRIPTION FACTOR PACC_RIM101"/>
    <property type="match status" value="1"/>
</dbReference>
<evidence type="ECO:0000313" key="12">
    <source>
        <dbReference type="EMBL" id="KAJ2897375.1"/>
    </source>
</evidence>
<dbReference type="Gene3D" id="3.30.160.60">
    <property type="entry name" value="Classic Zinc Finger"/>
    <property type="match status" value="2"/>
</dbReference>
<evidence type="ECO:0000256" key="6">
    <source>
        <dbReference type="ARBA" id="ARBA00022833"/>
    </source>
</evidence>
<dbReference type="FunFam" id="3.30.160.60:FF:001875">
    <property type="entry name" value="pH-response transcription factor pacC/RIM101"/>
    <property type="match status" value="1"/>
</dbReference>
<evidence type="ECO:0000256" key="2">
    <source>
        <dbReference type="ARBA" id="ARBA00022491"/>
    </source>
</evidence>
<dbReference type="SUPFAM" id="SSF57667">
    <property type="entry name" value="beta-beta-alpha zinc fingers"/>
    <property type="match status" value="2"/>
</dbReference>
<keyword evidence="5 9" id="KW-0863">Zinc-finger</keyword>
<keyword evidence="13" id="KW-1185">Reference proteome</keyword>
<dbReference type="GO" id="GO:0008270">
    <property type="term" value="F:zinc ion binding"/>
    <property type="evidence" value="ECO:0007669"/>
    <property type="project" value="UniProtKB-KW"/>
</dbReference>
<name>A0AAD5WPD8_9PEZI</name>
<evidence type="ECO:0000256" key="3">
    <source>
        <dbReference type="ARBA" id="ARBA00022723"/>
    </source>
</evidence>
<evidence type="ECO:0000313" key="13">
    <source>
        <dbReference type="Proteomes" id="UP001201980"/>
    </source>
</evidence>
<dbReference type="PROSITE" id="PS50157">
    <property type="entry name" value="ZINC_FINGER_C2H2_2"/>
    <property type="match status" value="3"/>
</dbReference>
<comment type="subcellular location">
    <subcellularLocation>
        <location evidence="1">Nucleus</location>
    </subcellularLocation>
</comment>
<feature type="domain" description="C2H2-type" evidence="11">
    <location>
        <begin position="140"/>
        <end position="167"/>
    </location>
</feature>
<evidence type="ECO:0000256" key="1">
    <source>
        <dbReference type="ARBA" id="ARBA00004123"/>
    </source>
</evidence>
<keyword evidence="6" id="KW-0862">Zinc</keyword>
<feature type="compositionally biased region" description="Polar residues" evidence="10">
    <location>
        <begin position="1"/>
        <end position="15"/>
    </location>
</feature>
<feature type="domain" description="C2H2-type" evidence="11">
    <location>
        <begin position="74"/>
        <end position="104"/>
    </location>
</feature>
<dbReference type="InterPro" id="IPR050806">
    <property type="entry name" value="pacC/RIM101"/>
</dbReference>
<feature type="compositionally biased region" description="Low complexity" evidence="10">
    <location>
        <begin position="541"/>
        <end position="552"/>
    </location>
</feature>
<dbReference type="PANTHER" id="PTHR47257">
    <property type="entry name" value="PH-RESPONSE TRANSCRIPTION FACTOR PACC/RIM101"/>
    <property type="match status" value="1"/>
</dbReference>
<reference evidence="12" key="1">
    <citation type="submission" date="2022-07" db="EMBL/GenBank/DDBJ databases">
        <title>Draft genome sequence of Zalerion maritima ATCC 34329, a (micro)plastics degrading marine fungus.</title>
        <authorList>
            <person name="Paco A."/>
            <person name="Goncalves M.F.M."/>
            <person name="Rocha-Santos T.A.P."/>
            <person name="Alves A."/>
        </authorList>
    </citation>
    <scope>NUCLEOTIDE SEQUENCE</scope>
    <source>
        <strain evidence="12">ATCC 34329</strain>
    </source>
</reference>
<keyword evidence="3" id="KW-0479">Metal-binding</keyword>
<feature type="compositionally biased region" description="Polar residues" evidence="10">
    <location>
        <begin position="488"/>
        <end position="501"/>
    </location>
</feature>
<feature type="region of interest" description="Disordered" evidence="10">
    <location>
        <begin position="580"/>
        <end position="631"/>
    </location>
</feature>
<dbReference type="FunFam" id="3.30.160.60:FF:000458">
    <property type="entry name" value="pH-response transcription factor pacC/RIM101"/>
    <property type="match status" value="1"/>
</dbReference>
<keyword evidence="4" id="KW-0677">Repeat</keyword>
<feature type="domain" description="C2H2-type" evidence="11">
    <location>
        <begin position="110"/>
        <end position="139"/>
    </location>
</feature>
<dbReference type="AlphaFoldDB" id="A0AAD5WPD8"/>
<proteinExistence type="inferred from homology"/>
<feature type="compositionally biased region" description="Polar residues" evidence="10">
    <location>
        <begin position="432"/>
        <end position="455"/>
    </location>
</feature>
<protein>
    <recommendedName>
        <fullName evidence="11">C2H2-type domain-containing protein</fullName>
    </recommendedName>
</protein>
<accession>A0AAD5WPD8</accession>
<comment type="similarity">
    <text evidence="8">Belongs to the pacC/RIM101 family.</text>
</comment>
<sequence length="631" mass="66916">MSAPASSQVQDAGVQTSIPATGNSSSSSATPAPPSSAGGASTGTAGTTNASTTSTNNATASTQAGSSSPPQEDLVCRWNGCSDRFNTAETLYEHICERHVGRKSTNNLNLTCQWNSCRTTTVKRDHITSHIRVHVPLKPHKCDFCGKSFKRPQDLKKHVKTHADDSVLVVPQSDRMGNSRGGMPVPTSSYYDPGAMRTNQTLGQPHQNGQANNYHYPTQAAAYSTAPMYGYAPSNRADMFTAGPAGTTAASTFDTRKRSYEAVSDLFQSIKRREIDPNSYSQVDRSLVPLHNSLPVHTGSVGNHYMATASAVSQPAISAGPVGSGHGGVATAAPANPLSQRYYLPNSGDIRTKNDLLQVDRFLEQMQGTIYESDPATTPATTLAQSGSHYAPAHVHIRNSHSPPQMHTQPQSMPPGSYAPQVSAAHMASPLSAISSAHSTGTPAVTPPSSSMSYTSGHSPGASSAGFSPGSRHSSTASVMYPALSMAPSGSNITPTLGTSFDTDRSRRHSGGLLQKASRGLAPLPEISVDVQTPKEKESESAVSSPSASESSTDARHEAWLENIRLIEYLRQSIQNKLSVGDFDQEEEDKTEDAPKEPKDFQMSGDSPRRSATPAESDPEPLYPLLKPLAL</sequence>
<evidence type="ECO:0000259" key="11">
    <source>
        <dbReference type="PROSITE" id="PS50157"/>
    </source>
</evidence>
<comment type="caution">
    <text evidence="12">The sequence shown here is derived from an EMBL/GenBank/DDBJ whole genome shotgun (WGS) entry which is preliminary data.</text>
</comment>
<dbReference type="InterPro" id="IPR036236">
    <property type="entry name" value="Znf_C2H2_sf"/>
</dbReference>
<feature type="region of interest" description="Disordered" evidence="10">
    <location>
        <begin position="1"/>
        <end position="72"/>
    </location>
</feature>
<evidence type="ECO:0000256" key="10">
    <source>
        <dbReference type="SAM" id="MobiDB-lite"/>
    </source>
</evidence>
<evidence type="ECO:0000256" key="9">
    <source>
        <dbReference type="PROSITE-ProRule" id="PRU00042"/>
    </source>
</evidence>
<keyword evidence="2" id="KW-0678">Repressor</keyword>
<gene>
    <name evidence="12" type="ORF">MKZ38_004713</name>
</gene>
<dbReference type="SMART" id="SM00355">
    <property type="entry name" value="ZnF_C2H2"/>
    <property type="match status" value="3"/>
</dbReference>
<keyword evidence="7" id="KW-0539">Nucleus</keyword>
<feature type="compositionally biased region" description="Low complexity" evidence="10">
    <location>
        <begin position="16"/>
        <end position="70"/>
    </location>
</feature>
<organism evidence="12 13">
    <name type="scientific">Zalerion maritima</name>
    <dbReference type="NCBI Taxonomy" id="339359"/>
    <lineage>
        <taxon>Eukaryota</taxon>
        <taxon>Fungi</taxon>
        <taxon>Dikarya</taxon>
        <taxon>Ascomycota</taxon>
        <taxon>Pezizomycotina</taxon>
        <taxon>Sordariomycetes</taxon>
        <taxon>Lulworthiomycetidae</taxon>
        <taxon>Lulworthiales</taxon>
        <taxon>Lulworthiaceae</taxon>
        <taxon>Zalerion</taxon>
    </lineage>
</organism>